<evidence type="ECO:0000313" key="4">
    <source>
        <dbReference type="Proteomes" id="UP001140206"/>
    </source>
</evidence>
<dbReference type="Gene3D" id="3.40.50.150">
    <property type="entry name" value="Vaccinia Virus protein VP39"/>
    <property type="match status" value="1"/>
</dbReference>
<dbReference type="AlphaFoldDB" id="A0AAV8DK72"/>
<gene>
    <name evidence="3" type="ORF">LUZ62_078216</name>
</gene>
<name>A0AAV8DK72_9POAL</name>
<dbReference type="Proteomes" id="UP001140206">
    <property type="component" value="Chromosome 4"/>
</dbReference>
<reference evidence="3" key="1">
    <citation type="submission" date="2022-08" db="EMBL/GenBank/DDBJ databases">
        <authorList>
            <person name="Marques A."/>
        </authorList>
    </citation>
    <scope>NUCLEOTIDE SEQUENCE</scope>
    <source>
        <strain evidence="3">RhyPub2mFocal</strain>
        <tissue evidence="3">Leaves</tissue>
    </source>
</reference>
<comment type="caution">
    <text evidence="3">The sequence shown here is derived from an EMBL/GenBank/DDBJ whole genome shotgun (WGS) entry which is preliminary data.</text>
</comment>
<keyword evidence="3" id="KW-0808">Transferase</keyword>
<evidence type="ECO:0000256" key="1">
    <source>
        <dbReference type="ARBA" id="ARBA00022723"/>
    </source>
</evidence>
<dbReference type="EMBL" id="JAMFTS010000004">
    <property type="protein sequence ID" value="KAJ4767841.1"/>
    <property type="molecule type" value="Genomic_DNA"/>
</dbReference>
<keyword evidence="4" id="KW-1185">Reference proteome</keyword>
<evidence type="ECO:0000256" key="2">
    <source>
        <dbReference type="ARBA" id="ARBA00022842"/>
    </source>
</evidence>
<sequence>MVSSLLPSPTKHLRPMHVETILHMKEGLGDTSYAQNSSLQRNSIETLKNIIINSALDVYISLSPEQFTLADLGCSSGPNTVTVAGEIIKKIGGICHKYSIPAPDFSVMLNDLPTNDFNTVFVNSPEFIQSLKDFAEIDEWGHPTVFVAGVPGSFYGRLFPRRSVHFVSSCSSLHWLSKVPPGLFNDIGQPVNKGKMYISHTSPPEVAKAFYKQFQGDFSKFLKARSVEIVSGGRMVLAMLGRRTQDHSDPSTTLLWELLAQSFDLLVSHEIIDQEKLNSYNVPFYAPNIMEIEEEVRKEGSFAIDYIDIFETKLNASGDARKDGKVLSMAIRAIQESMLSHHFGGDIIDALFNNYTELLIRSMEREEIKSVQIGVVLRKLSDS</sequence>
<dbReference type="GO" id="GO:0032259">
    <property type="term" value="P:methylation"/>
    <property type="evidence" value="ECO:0007669"/>
    <property type="project" value="UniProtKB-KW"/>
</dbReference>
<dbReference type="GO" id="GO:0008168">
    <property type="term" value="F:methyltransferase activity"/>
    <property type="evidence" value="ECO:0007669"/>
    <property type="project" value="UniProtKB-KW"/>
</dbReference>
<organism evidence="3 4">
    <name type="scientific">Rhynchospora pubera</name>
    <dbReference type="NCBI Taxonomy" id="906938"/>
    <lineage>
        <taxon>Eukaryota</taxon>
        <taxon>Viridiplantae</taxon>
        <taxon>Streptophyta</taxon>
        <taxon>Embryophyta</taxon>
        <taxon>Tracheophyta</taxon>
        <taxon>Spermatophyta</taxon>
        <taxon>Magnoliopsida</taxon>
        <taxon>Liliopsida</taxon>
        <taxon>Poales</taxon>
        <taxon>Cyperaceae</taxon>
        <taxon>Cyperoideae</taxon>
        <taxon>Rhynchosporeae</taxon>
        <taxon>Rhynchospora</taxon>
    </lineage>
</organism>
<dbReference type="GO" id="GO:0046872">
    <property type="term" value="F:metal ion binding"/>
    <property type="evidence" value="ECO:0007669"/>
    <property type="project" value="UniProtKB-KW"/>
</dbReference>
<accession>A0AAV8DK72</accession>
<evidence type="ECO:0000313" key="3">
    <source>
        <dbReference type="EMBL" id="KAJ4767841.1"/>
    </source>
</evidence>
<dbReference type="InterPro" id="IPR005299">
    <property type="entry name" value="MeTrfase_7"/>
</dbReference>
<dbReference type="SUPFAM" id="SSF53335">
    <property type="entry name" value="S-adenosyl-L-methionine-dependent methyltransferases"/>
    <property type="match status" value="1"/>
</dbReference>
<dbReference type="Gene3D" id="1.10.1200.270">
    <property type="entry name" value="Methyltransferase, alpha-helical capping domain"/>
    <property type="match status" value="1"/>
</dbReference>
<dbReference type="InterPro" id="IPR042086">
    <property type="entry name" value="MeTrfase_capping"/>
</dbReference>
<dbReference type="PANTHER" id="PTHR31009">
    <property type="entry name" value="S-ADENOSYL-L-METHIONINE:CARBOXYL METHYLTRANSFERASE FAMILY PROTEIN"/>
    <property type="match status" value="1"/>
</dbReference>
<protein>
    <submittedName>
        <fullName evidence="3">S-adenosyl-L-methionine-dependent methyltransferase superfamily protein</fullName>
    </submittedName>
</protein>
<keyword evidence="3" id="KW-0489">Methyltransferase</keyword>
<keyword evidence="2" id="KW-0460">Magnesium</keyword>
<dbReference type="Pfam" id="PF03492">
    <property type="entry name" value="Methyltransf_7"/>
    <property type="match status" value="1"/>
</dbReference>
<dbReference type="InterPro" id="IPR029063">
    <property type="entry name" value="SAM-dependent_MTases_sf"/>
</dbReference>
<proteinExistence type="predicted"/>
<keyword evidence="1" id="KW-0479">Metal-binding</keyword>